<keyword evidence="7" id="KW-1015">Disulfide bond</keyword>
<evidence type="ECO:0000256" key="1">
    <source>
        <dbReference type="ARBA" id="ARBA00004308"/>
    </source>
</evidence>
<dbReference type="SMART" id="SM01404">
    <property type="entry name" value="CIMR"/>
    <property type="match status" value="2"/>
</dbReference>
<comment type="caution">
    <text evidence="10">The sequence shown here is derived from an EMBL/GenBank/DDBJ whole genome shotgun (WGS) entry which is preliminary data.</text>
</comment>
<dbReference type="GO" id="GO:0007041">
    <property type="term" value="P:lysosomal transport"/>
    <property type="evidence" value="ECO:0007669"/>
    <property type="project" value="InterPro"/>
</dbReference>
<dbReference type="Proteomes" id="UP001168990">
    <property type="component" value="Unassembled WGS sequence"/>
</dbReference>
<dbReference type="InterPro" id="IPR044865">
    <property type="entry name" value="MRH_dom"/>
</dbReference>
<dbReference type="PANTHER" id="PTHR15071:SF0">
    <property type="entry name" value="MANNOSE 6-PHOSPHATE RECEPTOR-LIKE PROTEIN 1"/>
    <property type="match status" value="1"/>
</dbReference>
<evidence type="ECO:0000256" key="5">
    <source>
        <dbReference type="ARBA" id="ARBA00022989"/>
    </source>
</evidence>
<evidence type="ECO:0000256" key="8">
    <source>
        <dbReference type="SAM" id="SignalP"/>
    </source>
</evidence>
<feature type="domain" description="MRH" evidence="9">
    <location>
        <begin position="36"/>
        <end position="159"/>
    </location>
</feature>
<dbReference type="AlphaFoldDB" id="A0AA39F6E8"/>
<keyword evidence="6" id="KW-0472">Membrane</keyword>
<dbReference type="PROSITE" id="PS51914">
    <property type="entry name" value="MRH"/>
    <property type="match status" value="3"/>
</dbReference>
<dbReference type="InterPro" id="IPR000479">
    <property type="entry name" value="CIMR_rpt"/>
</dbReference>
<keyword evidence="11" id="KW-1185">Reference proteome</keyword>
<feature type="chain" id="PRO_5041402369" description="MRH domain-containing protein" evidence="8">
    <location>
        <begin position="21"/>
        <end position="463"/>
    </location>
</feature>
<dbReference type="Gene3D" id="2.70.130.10">
    <property type="entry name" value="Mannose-6-phosphate receptor binding domain"/>
    <property type="match status" value="3"/>
</dbReference>
<dbReference type="GO" id="GO:0000139">
    <property type="term" value="C:Golgi membrane"/>
    <property type="evidence" value="ECO:0007669"/>
    <property type="project" value="UniProtKB-SubCell"/>
</dbReference>
<sequence>MNWPIILWLLIITLVENANSEESSWNCRFDESGIPLDFQKLYRDDDYIINHESQNETFRIQICGPLHKNCNGIPGYSACLQFGNKTEKGLGRVAEHTHEDGRIMYKYTGDKCKDDVNYQLHIIMMCDYGAIDSYPELFPYEQSYCSFFIIWRTALACPRYPGQSLPSISCKVTDDNGTVYDLSDLKELANNYEVAIDKNRSIILNICHPIVYGYRSVCLDNSGACLRINSDKLSYKSLGSINSMKLHAKPLVLEYEMGDVCTKIPHFRTTITFVCDYNATNTAPVFIGIEDVCHYKLNWRTAAACNEKDLENYSSKTAAPCKITNPVTKIDYDLNSLKGKEPIVKTKAGLEYKFSICQPLLSNACQASVGAKDAGVCSASQRTIGGKANSKLLWSVHGLYLNYTDGSPCGGNKNRSTQITFVCAASEVAENMNTIDDDDLCNLYINYHTSLVCEKKVRDFFPF</sequence>
<keyword evidence="5" id="KW-1133">Transmembrane helix</keyword>
<feature type="domain" description="MRH" evidence="9">
    <location>
        <begin position="319"/>
        <end position="455"/>
    </location>
</feature>
<dbReference type="GO" id="GO:0005537">
    <property type="term" value="F:D-mannose binding"/>
    <property type="evidence" value="ECO:0007669"/>
    <property type="project" value="InterPro"/>
</dbReference>
<gene>
    <name evidence="10" type="ORF">PV328_002507</name>
</gene>
<evidence type="ECO:0000256" key="2">
    <source>
        <dbReference type="ARBA" id="ARBA00022448"/>
    </source>
</evidence>
<evidence type="ECO:0000256" key="6">
    <source>
        <dbReference type="ARBA" id="ARBA00023136"/>
    </source>
</evidence>
<dbReference type="SUPFAM" id="SSF50911">
    <property type="entry name" value="Mannose 6-phosphate receptor domain"/>
    <property type="match status" value="3"/>
</dbReference>
<keyword evidence="3" id="KW-0812">Transmembrane</keyword>
<dbReference type="GO" id="GO:0010008">
    <property type="term" value="C:endosome membrane"/>
    <property type="evidence" value="ECO:0007669"/>
    <property type="project" value="UniProtKB-SubCell"/>
</dbReference>
<name>A0AA39F6E8_9HYME</name>
<evidence type="ECO:0000256" key="3">
    <source>
        <dbReference type="ARBA" id="ARBA00022692"/>
    </source>
</evidence>
<reference evidence="10" key="1">
    <citation type="journal article" date="2023" name="bioRxiv">
        <title>Scaffold-level genome assemblies of two parasitoid biocontrol wasps reveal the parthenogenesis mechanism and an associated novel virus.</title>
        <authorList>
            <person name="Inwood S."/>
            <person name="Skelly J."/>
            <person name="Guhlin J."/>
            <person name="Harrop T."/>
            <person name="Goldson S."/>
            <person name="Dearden P."/>
        </authorList>
    </citation>
    <scope>NUCLEOTIDE SEQUENCE</scope>
    <source>
        <strain evidence="10">Irish</strain>
        <tissue evidence="10">Whole body</tissue>
    </source>
</reference>
<evidence type="ECO:0000313" key="11">
    <source>
        <dbReference type="Proteomes" id="UP001168990"/>
    </source>
</evidence>
<evidence type="ECO:0000313" key="10">
    <source>
        <dbReference type="EMBL" id="KAK0163815.1"/>
    </source>
</evidence>
<evidence type="ECO:0000256" key="7">
    <source>
        <dbReference type="ARBA" id="ARBA00023157"/>
    </source>
</evidence>
<protein>
    <recommendedName>
        <fullName evidence="9">MRH domain-containing protein</fullName>
    </recommendedName>
</protein>
<evidence type="ECO:0000256" key="4">
    <source>
        <dbReference type="ARBA" id="ARBA00022729"/>
    </source>
</evidence>
<comment type="subcellular location">
    <subcellularLocation>
        <location evidence="1">Endomembrane system</location>
    </subcellularLocation>
</comment>
<feature type="signal peptide" evidence="8">
    <location>
        <begin position="1"/>
        <end position="20"/>
    </location>
</feature>
<keyword evidence="4 8" id="KW-0732">Signal</keyword>
<reference evidence="10" key="2">
    <citation type="submission" date="2023-03" db="EMBL/GenBank/DDBJ databases">
        <authorList>
            <person name="Inwood S.N."/>
            <person name="Skelly J.G."/>
            <person name="Guhlin J."/>
            <person name="Harrop T.W.R."/>
            <person name="Goldson S.G."/>
            <person name="Dearden P.K."/>
        </authorList>
    </citation>
    <scope>NUCLEOTIDE SEQUENCE</scope>
    <source>
        <strain evidence="10">Irish</strain>
        <tissue evidence="10">Whole body</tissue>
    </source>
</reference>
<proteinExistence type="predicted"/>
<feature type="domain" description="MRH" evidence="9">
    <location>
        <begin position="168"/>
        <end position="307"/>
    </location>
</feature>
<dbReference type="EMBL" id="JAQQBS010001422">
    <property type="protein sequence ID" value="KAK0163815.1"/>
    <property type="molecule type" value="Genomic_DNA"/>
</dbReference>
<dbReference type="Pfam" id="PF00878">
    <property type="entry name" value="CIMR"/>
    <property type="match status" value="2"/>
</dbReference>
<accession>A0AA39F6E8</accession>
<dbReference type="PANTHER" id="PTHR15071">
    <property type="entry name" value="MANNOSE-6-PHOSPHATE RECEPTOR FAMILY MEMBER"/>
    <property type="match status" value="1"/>
</dbReference>
<organism evidence="10 11">
    <name type="scientific">Microctonus aethiopoides</name>
    <dbReference type="NCBI Taxonomy" id="144406"/>
    <lineage>
        <taxon>Eukaryota</taxon>
        <taxon>Metazoa</taxon>
        <taxon>Ecdysozoa</taxon>
        <taxon>Arthropoda</taxon>
        <taxon>Hexapoda</taxon>
        <taxon>Insecta</taxon>
        <taxon>Pterygota</taxon>
        <taxon>Neoptera</taxon>
        <taxon>Endopterygota</taxon>
        <taxon>Hymenoptera</taxon>
        <taxon>Apocrita</taxon>
        <taxon>Ichneumonoidea</taxon>
        <taxon>Braconidae</taxon>
        <taxon>Euphorinae</taxon>
        <taxon>Microctonus</taxon>
    </lineage>
</organism>
<keyword evidence="2" id="KW-0813">Transport</keyword>
<dbReference type="GO" id="GO:0038023">
    <property type="term" value="F:signaling receptor activity"/>
    <property type="evidence" value="ECO:0007669"/>
    <property type="project" value="InterPro"/>
</dbReference>
<evidence type="ECO:0000259" key="9">
    <source>
        <dbReference type="PROSITE" id="PS51914"/>
    </source>
</evidence>
<dbReference type="InterPro" id="IPR009011">
    <property type="entry name" value="Man6P_isomerase_rcpt-bd_dom_sf"/>
</dbReference>